<reference evidence="1" key="1">
    <citation type="journal article" date="2023" name="PLoS Negl. Trop. Dis.">
        <title>A genome sequence for Biomphalaria pfeifferi, the major vector snail for the human-infecting parasite Schistosoma mansoni.</title>
        <authorList>
            <person name="Bu L."/>
            <person name="Lu L."/>
            <person name="Laidemitt M.R."/>
            <person name="Zhang S.M."/>
            <person name="Mutuku M."/>
            <person name="Mkoji G."/>
            <person name="Steinauer M."/>
            <person name="Loker E.S."/>
        </authorList>
    </citation>
    <scope>NUCLEOTIDE SEQUENCE</scope>
    <source>
        <strain evidence="1">KasaAsao</strain>
    </source>
</reference>
<keyword evidence="2" id="KW-1185">Reference proteome</keyword>
<name>A0AAD8F8N8_BIOPF</name>
<organism evidence="1 2">
    <name type="scientific">Biomphalaria pfeifferi</name>
    <name type="common">Bloodfluke planorb</name>
    <name type="synonym">Freshwater snail</name>
    <dbReference type="NCBI Taxonomy" id="112525"/>
    <lineage>
        <taxon>Eukaryota</taxon>
        <taxon>Metazoa</taxon>
        <taxon>Spiralia</taxon>
        <taxon>Lophotrochozoa</taxon>
        <taxon>Mollusca</taxon>
        <taxon>Gastropoda</taxon>
        <taxon>Heterobranchia</taxon>
        <taxon>Euthyneura</taxon>
        <taxon>Panpulmonata</taxon>
        <taxon>Hygrophila</taxon>
        <taxon>Lymnaeoidea</taxon>
        <taxon>Planorbidae</taxon>
        <taxon>Biomphalaria</taxon>
    </lineage>
</organism>
<proteinExistence type="predicted"/>
<protein>
    <submittedName>
        <fullName evidence="1">Uncharacterized protein</fullName>
    </submittedName>
</protein>
<evidence type="ECO:0000313" key="2">
    <source>
        <dbReference type="Proteomes" id="UP001233172"/>
    </source>
</evidence>
<gene>
    <name evidence="1" type="ORF">Bpfe_015205</name>
</gene>
<sequence length="76" mass="8806">MGSTINGNRQIRESLDMGPQDIIYGNYKICGPEDMGVIRHVDIQIWEPYRDGVTRHGSHDIWELLDMWTKDMGTIE</sequence>
<accession>A0AAD8F8N8</accession>
<dbReference type="AlphaFoldDB" id="A0AAD8F8N8"/>
<comment type="caution">
    <text evidence="1">The sequence shown here is derived from an EMBL/GenBank/DDBJ whole genome shotgun (WGS) entry which is preliminary data.</text>
</comment>
<dbReference type="EMBL" id="JASAOG010000070">
    <property type="protein sequence ID" value="KAK0055445.1"/>
    <property type="molecule type" value="Genomic_DNA"/>
</dbReference>
<dbReference type="Proteomes" id="UP001233172">
    <property type="component" value="Unassembled WGS sequence"/>
</dbReference>
<evidence type="ECO:0000313" key="1">
    <source>
        <dbReference type="EMBL" id="KAK0055445.1"/>
    </source>
</evidence>
<reference evidence="1" key="2">
    <citation type="submission" date="2023-04" db="EMBL/GenBank/DDBJ databases">
        <authorList>
            <person name="Bu L."/>
            <person name="Lu L."/>
            <person name="Laidemitt M.R."/>
            <person name="Zhang S.M."/>
            <person name="Mutuku M."/>
            <person name="Mkoji G."/>
            <person name="Steinauer M."/>
            <person name="Loker E.S."/>
        </authorList>
    </citation>
    <scope>NUCLEOTIDE SEQUENCE</scope>
    <source>
        <strain evidence="1">KasaAsao</strain>
        <tissue evidence="1">Whole Snail</tissue>
    </source>
</reference>